<proteinExistence type="predicted"/>
<dbReference type="PANTHER" id="PTHR12686">
    <property type="entry name" value="3'-5' EXORIBONUCLEASE CSL4-RELATED"/>
    <property type="match status" value="1"/>
</dbReference>
<dbReference type="Pfam" id="PF10447">
    <property type="entry name" value="EXOSC1"/>
    <property type="match status" value="1"/>
</dbReference>
<name>A0AAI8YY63_9PEZI</name>
<evidence type="ECO:0000256" key="4">
    <source>
        <dbReference type="SAM" id="MobiDB-lite"/>
    </source>
</evidence>
<dbReference type="Proteomes" id="UP001296104">
    <property type="component" value="Unassembled WGS sequence"/>
</dbReference>
<organism evidence="6 7">
    <name type="scientific">Lecanosticta acicola</name>
    <dbReference type="NCBI Taxonomy" id="111012"/>
    <lineage>
        <taxon>Eukaryota</taxon>
        <taxon>Fungi</taxon>
        <taxon>Dikarya</taxon>
        <taxon>Ascomycota</taxon>
        <taxon>Pezizomycotina</taxon>
        <taxon>Dothideomycetes</taxon>
        <taxon>Dothideomycetidae</taxon>
        <taxon>Mycosphaerellales</taxon>
        <taxon>Mycosphaerellaceae</taxon>
        <taxon>Lecanosticta</taxon>
    </lineage>
</organism>
<dbReference type="GO" id="GO:0003723">
    <property type="term" value="F:RNA binding"/>
    <property type="evidence" value="ECO:0007669"/>
    <property type="project" value="InterPro"/>
</dbReference>
<feature type="compositionally biased region" description="Polar residues" evidence="4">
    <location>
        <begin position="30"/>
        <end position="42"/>
    </location>
</feature>
<dbReference type="AlphaFoldDB" id="A0AAI8YY63"/>
<dbReference type="SUPFAM" id="SSF50249">
    <property type="entry name" value="Nucleic acid-binding proteins"/>
    <property type="match status" value="1"/>
</dbReference>
<keyword evidence="3" id="KW-0271">Exosome</keyword>
<dbReference type="GO" id="GO:0005737">
    <property type="term" value="C:cytoplasm"/>
    <property type="evidence" value="ECO:0007669"/>
    <property type="project" value="TreeGrafter"/>
</dbReference>
<evidence type="ECO:0000313" key="6">
    <source>
        <dbReference type="EMBL" id="CAK3999819.1"/>
    </source>
</evidence>
<sequence length="199" mass="21329">MTPSPIALPGQPLSPTTTTDIGPGTHIDHSTNTIHASISGQIHTHKPANPKSLPTTSISRTSTTAGQNPPLLLPTTGSTILGRITRLSKTQANLLILSTSSTPSPYADPFPAIIRQQDIRLTEIAKVTVASAFRVGDIVRATVISLGDERSYYCSTARNDLGVVMATSEWGNQMFPVSWREFQDSVTGAREERKVAKPV</sequence>
<gene>
    <name evidence="6" type="ORF">LECACI_7A004152</name>
</gene>
<dbReference type="InterPro" id="IPR039771">
    <property type="entry name" value="Csl4"/>
</dbReference>
<feature type="compositionally biased region" description="Polar residues" evidence="4">
    <location>
        <begin position="52"/>
        <end position="67"/>
    </location>
</feature>
<dbReference type="InterPro" id="IPR019495">
    <property type="entry name" value="EXOSC1_C"/>
</dbReference>
<dbReference type="EMBL" id="CAVMBE010000021">
    <property type="protein sequence ID" value="CAK3999819.1"/>
    <property type="molecule type" value="Genomic_DNA"/>
</dbReference>
<keyword evidence="2" id="KW-0963">Cytoplasm</keyword>
<evidence type="ECO:0000256" key="2">
    <source>
        <dbReference type="ARBA" id="ARBA00022490"/>
    </source>
</evidence>
<dbReference type="PANTHER" id="PTHR12686:SF8">
    <property type="entry name" value="EXOSOME COMPLEX COMPONENT CSL4"/>
    <property type="match status" value="1"/>
</dbReference>
<feature type="domain" description="Exosome complex component CSL4 C-terminal" evidence="5">
    <location>
        <begin position="108"/>
        <end position="146"/>
    </location>
</feature>
<feature type="region of interest" description="Disordered" evidence="4">
    <location>
        <begin position="1"/>
        <end position="74"/>
    </location>
</feature>
<dbReference type="GO" id="GO:0000176">
    <property type="term" value="C:nuclear exosome (RNase complex)"/>
    <property type="evidence" value="ECO:0007669"/>
    <property type="project" value="TreeGrafter"/>
</dbReference>
<evidence type="ECO:0000256" key="1">
    <source>
        <dbReference type="ARBA" id="ARBA00004604"/>
    </source>
</evidence>
<comment type="subcellular location">
    <subcellularLocation>
        <location evidence="1">Nucleus</location>
        <location evidence="1">Nucleolus</location>
    </subcellularLocation>
</comment>
<keyword evidence="7" id="KW-1185">Reference proteome</keyword>
<accession>A0AAI8YY63</accession>
<evidence type="ECO:0000313" key="7">
    <source>
        <dbReference type="Proteomes" id="UP001296104"/>
    </source>
</evidence>
<evidence type="ECO:0000256" key="3">
    <source>
        <dbReference type="ARBA" id="ARBA00022835"/>
    </source>
</evidence>
<dbReference type="InterPro" id="IPR012340">
    <property type="entry name" value="NA-bd_OB-fold"/>
</dbReference>
<dbReference type="GO" id="GO:0005730">
    <property type="term" value="C:nucleolus"/>
    <property type="evidence" value="ECO:0007669"/>
    <property type="project" value="UniProtKB-SubCell"/>
</dbReference>
<dbReference type="GO" id="GO:0006396">
    <property type="term" value="P:RNA processing"/>
    <property type="evidence" value="ECO:0007669"/>
    <property type="project" value="InterPro"/>
</dbReference>
<comment type="caution">
    <text evidence="6">The sequence shown here is derived from an EMBL/GenBank/DDBJ whole genome shotgun (WGS) entry which is preliminary data.</text>
</comment>
<dbReference type="Gene3D" id="2.40.50.140">
    <property type="entry name" value="Nucleic acid-binding proteins"/>
    <property type="match status" value="1"/>
</dbReference>
<evidence type="ECO:0000259" key="5">
    <source>
        <dbReference type="Pfam" id="PF10447"/>
    </source>
</evidence>
<reference evidence="6" key="1">
    <citation type="submission" date="2023-11" db="EMBL/GenBank/DDBJ databases">
        <authorList>
            <person name="Alioto T."/>
            <person name="Alioto T."/>
            <person name="Gomez Garrido J."/>
        </authorList>
    </citation>
    <scope>NUCLEOTIDE SEQUENCE</scope>
</reference>
<protein>
    <submittedName>
        <fullName evidence="6">Exosome complex component csl4</fullName>
    </submittedName>
</protein>